<dbReference type="CDD" id="cd19941">
    <property type="entry name" value="TIL"/>
    <property type="match status" value="1"/>
</dbReference>
<dbReference type="PROSITE" id="PS01208">
    <property type="entry name" value="VWFC_1"/>
    <property type="match status" value="2"/>
</dbReference>
<keyword evidence="3 6" id="KW-0732">Signal</keyword>
<reference evidence="9 11" key="1">
    <citation type="journal article" date="2006" name="PLoS Biol.">
        <title>Dorsoventral patterning in hemichordates: insights into early chordate evolution.</title>
        <authorList>
            <person name="Lowe C.J."/>
            <person name="Terasaki M."/>
            <person name="Wu M."/>
            <person name="Freeman R.M. Jr."/>
            <person name="Runft L."/>
            <person name="Kwan K."/>
            <person name="Haigo S."/>
            <person name="Aronowicz J."/>
            <person name="Lander E."/>
            <person name="Gruber C."/>
            <person name="Smith M."/>
            <person name="Kirschner M."/>
            <person name="Gerhart J."/>
        </authorList>
    </citation>
    <scope>NUCLEOTIDE SEQUENCE</scope>
</reference>
<evidence type="ECO:0000313" key="9">
    <source>
        <dbReference type="EMBL" id="ABD97265.1"/>
    </source>
</evidence>
<dbReference type="PROSITE" id="PS51233">
    <property type="entry name" value="VWFD"/>
    <property type="match status" value="1"/>
</dbReference>
<dbReference type="SMART" id="SM00214">
    <property type="entry name" value="VWC"/>
    <property type="match status" value="5"/>
</dbReference>
<comment type="subcellular location">
    <subcellularLocation>
        <location evidence="1">Secreted</location>
    </subcellularLocation>
</comment>
<dbReference type="SUPFAM" id="SSF57567">
    <property type="entry name" value="Serine protease inhibitors"/>
    <property type="match status" value="1"/>
</dbReference>
<evidence type="ECO:0000259" key="7">
    <source>
        <dbReference type="PROSITE" id="PS50184"/>
    </source>
</evidence>
<dbReference type="Pfam" id="PF08742">
    <property type="entry name" value="C8"/>
    <property type="match status" value="1"/>
</dbReference>
<name>Q1PHR4_SACKO</name>
<dbReference type="GeneID" id="100303516"/>
<accession>Q1PHR4</accession>
<dbReference type="PANTHER" id="PTHR46698:SF4">
    <property type="entry name" value="CROSSVEINLESS 2"/>
    <property type="match status" value="1"/>
</dbReference>
<dbReference type="Pfam" id="PF00094">
    <property type="entry name" value="VWD"/>
    <property type="match status" value="1"/>
</dbReference>
<dbReference type="SUPFAM" id="SSF57603">
    <property type="entry name" value="FnI-like domain"/>
    <property type="match status" value="4"/>
</dbReference>
<evidence type="ECO:0000256" key="6">
    <source>
        <dbReference type="SAM" id="SignalP"/>
    </source>
</evidence>
<dbReference type="EMBL" id="DQ431033">
    <property type="protein sequence ID" value="ABD97265.1"/>
    <property type="molecule type" value="mRNA"/>
</dbReference>
<dbReference type="InterPro" id="IPR002919">
    <property type="entry name" value="TIL_dom"/>
</dbReference>
<evidence type="ECO:0000256" key="5">
    <source>
        <dbReference type="ARBA" id="ARBA00023157"/>
    </source>
</evidence>
<dbReference type="InterPro" id="IPR014853">
    <property type="entry name" value="VWF/SSPO/ZAN-like_Cys-rich_dom"/>
</dbReference>
<dbReference type="CTD" id="100303516"/>
<gene>
    <name evidence="11" type="primary">cv2</name>
    <name evidence="11" type="synonym">BMPER</name>
</gene>
<evidence type="ECO:0000256" key="3">
    <source>
        <dbReference type="ARBA" id="ARBA00022729"/>
    </source>
</evidence>
<dbReference type="InterPro" id="IPR036084">
    <property type="entry name" value="Ser_inhib-like_sf"/>
</dbReference>
<feature type="domain" description="VWFC" evidence="7">
    <location>
        <begin position="213"/>
        <end position="272"/>
    </location>
</feature>
<evidence type="ECO:0000313" key="11">
    <source>
        <dbReference type="RefSeq" id="NP_001158389.1"/>
    </source>
</evidence>
<dbReference type="InterPro" id="IPR001007">
    <property type="entry name" value="VWF_dom"/>
</dbReference>
<proteinExistence type="evidence at transcript level"/>
<dbReference type="Gene3D" id="6.20.200.20">
    <property type="match status" value="5"/>
</dbReference>
<dbReference type="AlphaFoldDB" id="Q1PHR4"/>
<dbReference type="SMART" id="SM00832">
    <property type="entry name" value="C8"/>
    <property type="match status" value="1"/>
</dbReference>
<feature type="chain" id="PRO_5004195429" evidence="6 11">
    <location>
        <begin position="24"/>
        <end position="665"/>
    </location>
</feature>
<dbReference type="Pfam" id="PF00093">
    <property type="entry name" value="VWC"/>
    <property type="match status" value="4"/>
</dbReference>
<feature type="domain" description="VWFC" evidence="7">
    <location>
        <begin position="142"/>
        <end position="203"/>
    </location>
</feature>
<dbReference type="Proteomes" id="UP000694865">
    <property type="component" value="Unplaced"/>
</dbReference>
<feature type="signal peptide" evidence="6 11">
    <location>
        <begin position="1"/>
        <end position="23"/>
    </location>
</feature>
<feature type="domain" description="VWFC" evidence="7">
    <location>
        <begin position="84"/>
        <end position="142"/>
    </location>
</feature>
<keyword evidence="2" id="KW-0964">Secreted</keyword>
<dbReference type="PROSITE" id="PS50184">
    <property type="entry name" value="VWFC_2"/>
    <property type="match status" value="4"/>
</dbReference>
<dbReference type="Gene3D" id="2.10.25.10">
    <property type="entry name" value="Laminin"/>
    <property type="match status" value="1"/>
</dbReference>
<dbReference type="InterPro" id="IPR052424">
    <property type="entry name" value="Kielin_Chordin-BMP_Reg"/>
</dbReference>
<dbReference type="GO" id="GO:0005576">
    <property type="term" value="C:extracellular region"/>
    <property type="evidence" value="ECO:0007669"/>
    <property type="project" value="UniProtKB-SubCell"/>
</dbReference>
<keyword evidence="5" id="KW-1015">Disulfide bond</keyword>
<dbReference type="SMART" id="SM00216">
    <property type="entry name" value="VWD"/>
    <property type="match status" value="1"/>
</dbReference>
<dbReference type="Pfam" id="PF01826">
    <property type="entry name" value="TIL"/>
    <property type="match status" value="1"/>
</dbReference>
<organism evidence="9">
    <name type="scientific">Saccoglossus kowalevskii</name>
    <name type="common">Acorn worm</name>
    <dbReference type="NCBI Taxonomy" id="10224"/>
    <lineage>
        <taxon>Eukaryota</taxon>
        <taxon>Metazoa</taxon>
        <taxon>Hemichordata</taxon>
        <taxon>Enteropneusta</taxon>
        <taxon>Harrimaniidae</taxon>
        <taxon>Saccoglossus</taxon>
    </lineage>
</organism>
<keyword evidence="10" id="KW-1185">Reference proteome</keyword>
<evidence type="ECO:0000256" key="2">
    <source>
        <dbReference type="ARBA" id="ARBA00022525"/>
    </source>
</evidence>
<protein>
    <submittedName>
        <fullName evidence="9 11">Crossveinless 2</fullName>
    </submittedName>
</protein>
<dbReference type="PANTHER" id="PTHR46698">
    <property type="entry name" value="CROSSVEINLESS 2"/>
    <property type="match status" value="1"/>
</dbReference>
<feature type="domain" description="VWFD" evidence="8">
    <location>
        <begin position="341"/>
        <end position="513"/>
    </location>
</feature>
<dbReference type="OrthoDB" id="6019304at2759"/>
<sequence>MSLRYFSLVTIFILPTGMSQLSGDPLSCVNEGERIEIPSITVDPCISCFCKNKKVECGKEKCRSMDDCALVITSLGLDCCERCKGCFLNGERYESGETWTSNDDVCEIFRCQEGAVTSSKIQCFVPCTKPIAITNQCCPVCQGCSFEGKSYNNGDTFSVYNDVCVQCSCENKNVYCEKQSCPVLSCPLEQQATQQGTCCPECTVRRRVFDLANRCLFRNSIYYDGESFEEDQCTKCICLDATVICRRENCPILGCEEKDIILEAGKCCPECLDYTCSENSNIYMESETWFKEDDSCVQCTCKRGKITCDHIQCDNIVDCPYDHTLTKGDGECCYRCVENMGVCTVFGDPHYKTYDGRLYNFQGTCKYVLTSDCHDNSFIVRVKNSARNTASFSWTKSVYITIGDYDVTFHQGLNVRYKQHPISLPFEESSVFYIEIRENMVTMTTRLGMVIRWDGDSYLEVVIPISYKNKVCGLCGNYNGNLWDDYTTRGGVVKNHAPLFAETWRIGRRSVCDRPERKRIKGRDEHCEEGSKRKKKAEKKCRILHSRVFDECKKRVDVEQYYNSCVTDMCECTDDRQCQCEATIAYHRACIRIGLDVNWKRRNVCKIDVCPRGAAYDKCAPACQKTCQFRNRLNECREICSPGCTCPEGYVVSANTCIRPEECPT</sequence>
<keyword evidence="4" id="KW-0677">Repeat</keyword>
<reference evidence="11" key="2">
    <citation type="submission" date="2025-05" db="UniProtKB">
        <authorList>
            <consortium name="RefSeq"/>
        </authorList>
    </citation>
    <scope>IDENTIFICATION</scope>
</reference>
<evidence type="ECO:0000259" key="8">
    <source>
        <dbReference type="PROSITE" id="PS51233"/>
    </source>
</evidence>
<dbReference type="KEGG" id="sko:100303516"/>
<evidence type="ECO:0000256" key="4">
    <source>
        <dbReference type="ARBA" id="ARBA00022737"/>
    </source>
</evidence>
<evidence type="ECO:0000256" key="1">
    <source>
        <dbReference type="ARBA" id="ARBA00004613"/>
    </source>
</evidence>
<dbReference type="InterPro" id="IPR001846">
    <property type="entry name" value="VWF_type-D"/>
</dbReference>
<evidence type="ECO:0000313" key="10">
    <source>
        <dbReference type="Proteomes" id="UP000694865"/>
    </source>
</evidence>
<dbReference type="RefSeq" id="NP_001158389.1">
    <property type="nucleotide sequence ID" value="NM_001164917.1"/>
</dbReference>
<feature type="domain" description="VWFC" evidence="7">
    <location>
        <begin position="274"/>
        <end position="337"/>
    </location>
</feature>